<keyword evidence="2" id="KW-1133">Transmembrane helix</keyword>
<dbReference type="Proteomes" id="UP001144280">
    <property type="component" value="Unassembled WGS sequence"/>
</dbReference>
<feature type="transmembrane region" description="Helical" evidence="2">
    <location>
        <begin position="218"/>
        <end position="239"/>
    </location>
</feature>
<dbReference type="EMBL" id="BSDI01000009">
    <property type="protein sequence ID" value="GLH97285.1"/>
    <property type="molecule type" value="Genomic_DNA"/>
</dbReference>
<evidence type="ECO:0000313" key="4">
    <source>
        <dbReference type="EMBL" id="GLH97285.1"/>
    </source>
</evidence>
<feature type="compositionally biased region" description="Acidic residues" evidence="1">
    <location>
        <begin position="177"/>
        <end position="195"/>
    </location>
</feature>
<reference evidence="4" key="1">
    <citation type="submission" date="2022-12" db="EMBL/GenBank/DDBJ databases">
        <title>New Phytohabitans aurantiacus sp. RD004123 nov., an actinomycete isolated from soil.</title>
        <authorList>
            <person name="Triningsih D.W."/>
            <person name="Harunari E."/>
            <person name="Igarashi Y."/>
        </authorList>
    </citation>
    <scope>NUCLEOTIDE SEQUENCE</scope>
    <source>
        <strain evidence="4">RD004123</strain>
    </source>
</reference>
<proteinExistence type="predicted"/>
<organism evidence="4 5">
    <name type="scientific">Phytohabitans aurantiacus</name>
    <dbReference type="NCBI Taxonomy" id="3016789"/>
    <lineage>
        <taxon>Bacteria</taxon>
        <taxon>Bacillati</taxon>
        <taxon>Actinomycetota</taxon>
        <taxon>Actinomycetes</taxon>
        <taxon>Micromonosporales</taxon>
        <taxon>Micromonosporaceae</taxon>
    </lineage>
</organism>
<keyword evidence="5" id="KW-1185">Reference proteome</keyword>
<keyword evidence="3" id="KW-0732">Signal</keyword>
<evidence type="ECO:0000256" key="2">
    <source>
        <dbReference type="SAM" id="Phobius"/>
    </source>
</evidence>
<comment type="caution">
    <text evidence="4">The sequence shown here is derived from an EMBL/GenBank/DDBJ whole genome shotgun (WGS) entry which is preliminary data.</text>
</comment>
<name>A0ABQ5QRN8_9ACTN</name>
<feature type="signal peptide" evidence="3">
    <location>
        <begin position="1"/>
        <end position="30"/>
    </location>
</feature>
<keyword evidence="2" id="KW-0472">Membrane</keyword>
<feature type="compositionally biased region" description="Polar residues" evidence="1">
    <location>
        <begin position="157"/>
        <end position="167"/>
    </location>
</feature>
<accession>A0ABQ5QRN8</accession>
<evidence type="ECO:0000313" key="5">
    <source>
        <dbReference type="Proteomes" id="UP001144280"/>
    </source>
</evidence>
<gene>
    <name evidence="4" type="ORF">Pa4123_25600</name>
</gene>
<dbReference type="RefSeq" id="WP_281894992.1">
    <property type="nucleotide sequence ID" value="NZ_BSDI01000009.1"/>
</dbReference>
<evidence type="ECO:0000256" key="1">
    <source>
        <dbReference type="SAM" id="MobiDB-lite"/>
    </source>
</evidence>
<feature type="chain" id="PRO_5045867125" evidence="3">
    <location>
        <begin position="31"/>
        <end position="272"/>
    </location>
</feature>
<feature type="region of interest" description="Disordered" evidence="1">
    <location>
        <begin position="157"/>
        <end position="212"/>
    </location>
</feature>
<sequence>MTVWRFAGRLGTALACVAGFVAVAAGPASAAEGVTVQITEVSSRFEAGAQAQMTVVASKRTDQCLKVRWSMVLRVDGMRLNQVGIDRVEENGSFPLDVESDGDEARLTDVQLDPGTLCRGRTVTARYALRFADDVANGRLSMQVGAFDQRGQLLESATVTRSVRGENSSAQPSPSEEATEEPTEEPSEEATEEETAAPVAGGGVGQPVDLDRTSGGSGLLPVGLAIGGMMVFLGLTMLVRTRRKLKARGAPLGRPGFGGVWQGGGMTRRQRR</sequence>
<protein>
    <submittedName>
        <fullName evidence="4">Uncharacterized protein</fullName>
    </submittedName>
</protein>
<keyword evidence="2" id="KW-0812">Transmembrane</keyword>
<evidence type="ECO:0000256" key="3">
    <source>
        <dbReference type="SAM" id="SignalP"/>
    </source>
</evidence>